<proteinExistence type="predicted"/>
<dbReference type="Proteomes" id="UP000521868">
    <property type="component" value="Unassembled WGS sequence"/>
</dbReference>
<gene>
    <name evidence="3" type="ORF">RAMLITH_08490</name>
</gene>
<name>A0A7X6I601_9BURK</name>
<feature type="chain" id="PRO_5031500736" evidence="2">
    <location>
        <begin position="24"/>
        <end position="1051"/>
    </location>
</feature>
<evidence type="ECO:0000313" key="3">
    <source>
        <dbReference type="EMBL" id="NKE65856.1"/>
    </source>
</evidence>
<feature type="compositionally biased region" description="Basic and acidic residues" evidence="1">
    <location>
        <begin position="522"/>
        <end position="532"/>
    </location>
</feature>
<dbReference type="Gene3D" id="3.40.50.410">
    <property type="entry name" value="von Willebrand factor, type A domain"/>
    <property type="match status" value="1"/>
</dbReference>
<evidence type="ECO:0000313" key="4">
    <source>
        <dbReference type="Proteomes" id="UP000521868"/>
    </source>
</evidence>
<feature type="region of interest" description="Disordered" evidence="1">
    <location>
        <begin position="512"/>
        <end position="532"/>
    </location>
</feature>
<evidence type="ECO:0000256" key="2">
    <source>
        <dbReference type="SAM" id="SignalP"/>
    </source>
</evidence>
<keyword evidence="4" id="KW-1185">Reference proteome</keyword>
<dbReference type="InterPro" id="IPR036465">
    <property type="entry name" value="vWFA_dom_sf"/>
</dbReference>
<accession>A0A7X6I601</accession>
<evidence type="ECO:0000256" key="1">
    <source>
        <dbReference type="SAM" id="MobiDB-lite"/>
    </source>
</evidence>
<dbReference type="EMBL" id="VTOX01000002">
    <property type="protein sequence ID" value="NKE65856.1"/>
    <property type="molecule type" value="Genomic_DNA"/>
</dbReference>
<organism evidence="3 4">
    <name type="scientific">Ramlibacter lithotrophicus</name>
    <dbReference type="NCBI Taxonomy" id="2606681"/>
    <lineage>
        <taxon>Bacteria</taxon>
        <taxon>Pseudomonadati</taxon>
        <taxon>Pseudomonadota</taxon>
        <taxon>Betaproteobacteria</taxon>
        <taxon>Burkholderiales</taxon>
        <taxon>Comamonadaceae</taxon>
        <taxon>Ramlibacter</taxon>
    </lineage>
</organism>
<dbReference type="SUPFAM" id="SSF53300">
    <property type="entry name" value="vWA-like"/>
    <property type="match status" value="1"/>
</dbReference>
<comment type="caution">
    <text evidence="3">The sequence shown here is derived from an EMBL/GenBank/DDBJ whole genome shotgun (WGS) entry which is preliminary data.</text>
</comment>
<dbReference type="AlphaFoldDB" id="A0A7X6I601"/>
<reference evidence="3 4" key="1">
    <citation type="journal article" date="2020" name="Nature">
        <title>Bacterial chemolithoautotrophy via manganese oxidation.</title>
        <authorList>
            <person name="Yu H."/>
            <person name="Leadbetter J.R."/>
        </authorList>
    </citation>
    <scope>NUCLEOTIDE SEQUENCE [LARGE SCALE GENOMIC DNA]</scope>
    <source>
        <strain evidence="3 4">RBP-1</strain>
    </source>
</reference>
<dbReference type="RefSeq" id="WP_168106937.1">
    <property type="nucleotide sequence ID" value="NZ_VTOX01000002.1"/>
</dbReference>
<sequence>MLRRIIKLLTVVIALAVQLPAHSEDIDLFSEPDPTPTTLPNVLIILDNSANWNTAFTAEKAALVSIFNSLPPNKFRVGLMMFTETGSDNPDPGGAYVRAGLRTMDATTRGVYANMIDAFDRNADKGNGRALGLAMAEAYRYYSAGDVYGGIKKKRDYANNTGGDAVTDLVHALPGSALASSSATRYSSPILDSCQKNFIIYIGNTTAGGNVAKDSNSETTQSGTMLTAAGGSTTQIPISPVGDSSNYSNEWARFMKSTSPLSISTYTIDVAMNGGDPNNSALLRSMAAEGAGKYFFINGEDATVGSEIEKALNNILSEIQSVNSVFASVSLPVSVNTQGTYLNQVYIGMFRPNGDASPRWTGNLKQYKLGQVGTALKLLDASNSPAINNLTGFITECARSYWTPDATDSYWGFMSWPTGTTFCLPTGAAADTYKNSNSPDGNIVEKGAQAYMLRSTTARNMKTCGATMTGCDAASDLVAFDSSSVSASAIGAADATEHAALLNYAKGLDTGLPGDENVNGARETEKRPSAHGDVVHSRPVAVNFGTDGDPQVVVFYGANDGALRAVNGNRSGAIGGVAAGQEMWSFMPPEFFGSIKRLRENLIPIRYATGVTSPASAQPKPYGMDGPITAFKGASATYVYASMRRGGRSIYGFDVTNSLTTPTSPALKWRIGCAGNSDADCSTGMSGIGQTWSSLKPFTTAGYSSGSAPLLIFGGGYDTCEDHDASGANNNCTTSSKGHFVYVVDADTGAVVKAFDLDAALGASASGRSRGVVADVTLVRDEAGQVIYGYTADLGGNVYRLTFAGPRDDWTIRQIAALGCNSTATCTANRKFMFAPSVVALPDSYGILLGSGDREKPLSEATYPGATSVANHFFMFHDKPALAAGTATGTWPGNNTCGAAIICRDSLWPITDATTPTSAQLLTKQGWYLAMASKEQVVTSAVTIFGVVTFSTHQPAVVATGTCNSNLGTTRVYNINYTNAGSANGTANRYEDVAGDGLPPSPVAGQVTLDNGRTVPFCIGCSPDSPLEGKLPTSMSGVIQPKGRLYWYIQK</sequence>
<keyword evidence="2" id="KW-0732">Signal</keyword>
<feature type="signal peptide" evidence="2">
    <location>
        <begin position="1"/>
        <end position="23"/>
    </location>
</feature>
<protein>
    <submittedName>
        <fullName evidence="3">Pilus assembly protein PilY</fullName>
    </submittedName>
</protein>